<name>A0ABX5F8N9_9CHRO</name>
<dbReference type="Pfam" id="PF05016">
    <property type="entry name" value="ParE_toxin"/>
    <property type="match status" value="1"/>
</dbReference>
<organism evidence="2 3">
    <name type="scientific">Aphanothece cf. minutissima CCALA 015</name>
    <dbReference type="NCBI Taxonomy" id="2107695"/>
    <lineage>
        <taxon>Bacteria</taxon>
        <taxon>Bacillati</taxon>
        <taxon>Cyanobacteriota</taxon>
        <taxon>Cyanophyceae</taxon>
        <taxon>Oscillatoriophycideae</taxon>
        <taxon>Chroococcales</taxon>
        <taxon>Aphanothecaceae</taxon>
        <taxon>Aphanothece</taxon>
    </lineage>
</organism>
<dbReference type="EMBL" id="PVWP01000007">
    <property type="protein sequence ID" value="PSB36979.1"/>
    <property type="molecule type" value="Genomic_DNA"/>
</dbReference>
<keyword evidence="1" id="KW-1277">Toxin-antitoxin system</keyword>
<dbReference type="RefSeq" id="WP_106221754.1">
    <property type="nucleotide sequence ID" value="NZ_PVWP01000007.1"/>
</dbReference>
<comment type="caution">
    <text evidence="2">The sequence shown here is derived from an EMBL/GenBank/DDBJ whole genome shotgun (WGS) entry which is preliminary data.</text>
</comment>
<protein>
    <submittedName>
        <fullName evidence="2">Type II toxin-antitoxin system RelE/ParE family toxin</fullName>
    </submittedName>
</protein>
<proteinExistence type="predicted"/>
<evidence type="ECO:0000313" key="3">
    <source>
        <dbReference type="Proteomes" id="UP000238218"/>
    </source>
</evidence>
<accession>A0ABX5F8N9</accession>
<dbReference type="Gene3D" id="3.30.2310.20">
    <property type="entry name" value="RelE-like"/>
    <property type="match status" value="1"/>
</dbReference>
<sequence length="81" mass="9681">MTRPAIRFLPEAVEDLLETQRWYSRLELALARDFAEAFAAAVERIRRDPRSFPLIHGQTRRLVLRRFPYAVYFREQGAESW</sequence>
<evidence type="ECO:0000256" key="1">
    <source>
        <dbReference type="ARBA" id="ARBA00022649"/>
    </source>
</evidence>
<gene>
    <name evidence="2" type="ORF">C7B81_11190</name>
</gene>
<keyword evidence="3" id="KW-1185">Reference proteome</keyword>
<evidence type="ECO:0000313" key="2">
    <source>
        <dbReference type="EMBL" id="PSB36979.1"/>
    </source>
</evidence>
<reference evidence="2 3" key="1">
    <citation type="submission" date="2018-03" db="EMBL/GenBank/DDBJ databases">
        <title>The ancient ancestry and fast evolution of plastids.</title>
        <authorList>
            <person name="Moore K.R."/>
            <person name="Magnabosco C."/>
            <person name="Momper L."/>
            <person name="Gold D.A."/>
            <person name="Bosak T."/>
            <person name="Fournier G.P."/>
        </authorList>
    </citation>
    <scope>NUCLEOTIDE SEQUENCE [LARGE SCALE GENOMIC DNA]</scope>
    <source>
        <strain evidence="2 3">CCALA 015</strain>
    </source>
</reference>
<dbReference type="Proteomes" id="UP000238218">
    <property type="component" value="Unassembled WGS sequence"/>
</dbReference>
<dbReference type="InterPro" id="IPR035093">
    <property type="entry name" value="RelE/ParE_toxin_dom_sf"/>
</dbReference>
<dbReference type="InterPro" id="IPR007712">
    <property type="entry name" value="RelE/ParE_toxin"/>
</dbReference>